<reference evidence="2 3" key="1">
    <citation type="journal article" date="2014" name="Nature">
        <title>An environmental bacterial taxon with a large and distinct metabolic repertoire.</title>
        <authorList>
            <person name="Wilson M.C."/>
            <person name="Mori T."/>
            <person name="Ruckert C."/>
            <person name="Uria A.R."/>
            <person name="Helf M.J."/>
            <person name="Takada K."/>
            <person name="Gernert C."/>
            <person name="Steffens U.A."/>
            <person name="Heycke N."/>
            <person name="Schmitt S."/>
            <person name="Rinke C."/>
            <person name="Helfrich E.J."/>
            <person name="Brachmann A.O."/>
            <person name="Gurgui C."/>
            <person name="Wakimoto T."/>
            <person name="Kracht M."/>
            <person name="Crusemann M."/>
            <person name="Hentschel U."/>
            <person name="Abe I."/>
            <person name="Matsunaga S."/>
            <person name="Kalinowski J."/>
            <person name="Takeyama H."/>
            <person name="Piel J."/>
        </authorList>
    </citation>
    <scope>NUCLEOTIDE SEQUENCE [LARGE SCALE GENOMIC DNA]</scope>
    <source>
        <strain evidence="3">TSY2</strain>
    </source>
</reference>
<organism evidence="2 3">
    <name type="scientific">Candidatus Entotheonella gemina</name>
    <dbReference type="NCBI Taxonomy" id="1429439"/>
    <lineage>
        <taxon>Bacteria</taxon>
        <taxon>Pseudomonadati</taxon>
        <taxon>Nitrospinota/Tectimicrobiota group</taxon>
        <taxon>Candidatus Tectimicrobiota</taxon>
        <taxon>Candidatus Entotheonellia</taxon>
        <taxon>Candidatus Entotheonellales</taxon>
        <taxon>Candidatus Entotheonellaceae</taxon>
        <taxon>Candidatus Entotheonella</taxon>
    </lineage>
</organism>
<dbReference type="SUPFAM" id="SSF52507">
    <property type="entry name" value="Homo-oligomeric flavin-containing Cys decarboxylases, HFCD"/>
    <property type="match status" value="1"/>
</dbReference>
<keyword evidence="3" id="KW-1185">Reference proteome</keyword>
<dbReference type="GO" id="GO:0003824">
    <property type="term" value="F:catalytic activity"/>
    <property type="evidence" value="ECO:0007669"/>
    <property type="project" value="InterPro"/>
</dbReference>
<gene>
    <name evidence="2" type="ORF">ETSY2_10630</name>
</gene>
<dbReference type="AlphaFoldDB" id="W4MBH2"/>
<dbReference type="HOGENOM" id="CLU_1537266_0_0_7"/>
<dbReference type="PATRIC" id="fig|1429439.4.peg.1824"/>
<proteinExistence type="predicted"/>
<feature type="domain" description="Flavoprotein" evidence="1">
    <location>
        <begin position="6"/>
        <end position="114"/>
    </location>
</feature>
<dbReference type="InterPro" id="IPR036551">
    <property type="entry name" value="Flavin_trans-like"/>
</dbReference>
<accession>W4MBH2</accession>
<dbReference type="InterPro" id="IPR003382">
    <property type="entry name" value="Flavoprotein"/>
</dbReference>
<dbReference type="Gene3D" id="3.40.50.1950">
    <property type="entry name" value="Flavin prenyltransferase-like"/>
    <property type="match status" value="1"/>
</dbReference>
<protein>
    <recommendedName>
        <fullName evidence="1">Flavoprotein domain-containing protein</fullName>
    </recommendedName>
</protein>
<sequence length="195" mass="20739">MVLQNKTILLGVGSGPLTWLAVDVLRGLQRAGAHVHVVLGAEAEVFVPALTFQTLAGEVVWPAQDCYGMMVGGHFRSLAALMDAIDAIVVVPANPALLAKAAMACADEALIRAILLHTGPTVMAYPGQARPYQHRLVQRQLAVLRDADIVLWDEAVRETEDAVDELGWVMSPSEIVAVVARQLSSPVGVTNGETS</sequence>
<dbReference type="Pfam" id="PF02441">
    <property type="entry name" value="Flavoprotein"/>
    <property type="match status" value="1"/>
</dbReference>
<evidence type="ECO:0000313" key="2">
    <source>
        <dbReference type="EMBL" id="ETX07535.1"/>
    </source>
</evidence>
<evidence type="ECO:0000313" key="3">
    <source>
        <dbReference type="Proteomes" id="UP000019140"/>
    </source>
</evidence>
<evidence type="ECO:0000259" key="1">
    <source>
        <dbReference type="Pfam" id="PF02441"/>
    </source>
</evidence>
<dbReference type="Proteomes" id="UP000019140">
    <property type="component" value="Unassembled WGS sequence"/>
</dbReference>
<comment type="caution">
    <text evidence="2">The sequence shown here is derived from an EMBL/GenBank/DDBJ whole genome shotgun (WGS) entry which is preliminary data.</text>
</comment>
<name>W4MBH2_9BACT</name>
<dbReference type="EMBL" id="AZHX01000431">
    <property type="protein sequence ID" value="ETX07535.1"/>
    <property type="molecule type" value="Genomic_DNA"/>
</dbReference>